<proteinExistence type="predicted"/>
<name>A0A0E9Q5J9_ANGAN</name>
<accession>A0A0E9Q5J9</accession>
<evidence type="ECO:0000313" key="1">
    <source>
        <dbReference type="EMBL" id="JAH11368.1"/>
    </source>
</evidence>
<sequence length="33" mass="3800">MPYASVFKRCTVLYIFNQFSGLIQVLAYCPVLN</sequence>
<reference evidence="1" key="1">
    <citation type="submission" date="2014-11" db="EMBL/GenBank/DDBJ databases">
        <authorList>
            <person name="Amaro Gonzalez C."/>
        </authorList>
    </citation>
    <scope>NUCLEOTIDE SEQUENCE</scope>
</reference>
<dbReference type="EMBL" id="GBXM01097209">
    <property type="protein sequence ID" value="JAH11368.1"/>
    <property type="molecule type" value="Transcribed_RNA"/>
</dbReference>
<reference evidence="1" key="2">
    <citation type="journal article" date="2015" name="Fish Shellfish Immunol.">
        <title>Early steps in the European eel (Anguilla anguilla)-Vibrio vulnificus interaction in the gills: Role of the RtxA13 toxin.</title>
        <authorList>
            <person name="Callol A."/>
            <person name="Pajuelo D."/>
            <person name="Ebbesson L."/>
            <person name="Teles M."/>
            <person name="MacKenzie S."/>
            <person name="Amaro C."/>
        </authorList>
    </citation>
    <scope>NUCLEOTIDE SEQUENCE</scope>
</reference>
<protein>
    <submittedName>
        <fullName evidence="1">Uncharacterized protein</fullName>
    </submittedName>
</protein>
<dbReference type="AlphaFoldDB" id="A0A0E9Q5J9"/>
<organism evidence="1">
    <name type="scientific">Anguilla anguilla</name>
    <name type="common">European freshwater eel</name>
    <name type="synonym">Muraena anguilla</name>
    <dbReference type="NCBI Taxonomy" id="7936"/>
    <lineage>
        <taxon>Eukaryota</taxon>
        <taxon>Metazoa</taxon>
        <taxon>Chordata</taxon>
        <taxon>Craniata</taxon>
        <taxon>Vertebrata</taxon>
        <taxon>Euteleostomi</taxon>
        <taxon>Actinopterygii</taxon>
        <taxon>Neopterygii</taxon>
        <taxon>Teleostei</taxon>
        <taxon>Anguilliformes</taxon>
        <taxon>Anguillidae</taxon>
        <taxon>Anguilla</taxon>
    </lineage>
</organism>